<evidence type="ECO:0000313" key="2">
    <source>
        <dbReference type="Proteomes" id="UP000280346"/>
    </source>
</evidence>
<dbReference type="AlphaFoldDB" id="A0A3S0V6B4"/>
<keyword evidence="2" id="KW-1185">Reference proteome</keyword>
<protein>
    <submittedName>
        <fullName evidence="1">Uncharacterized protein</fullName>
    </submittedName>
</protein>
<evidence type="ECO:0000313" key="1">
    <source>
        <dbReference type="EMBL" id="RUQ70713.1"/>
    </source>
</evidence>
<dbReference type="Proteomes" id="UP000280346">
    <property type="component" value="Unassembled WGS sequence"/>
</dbReference>
<comment type="caution">
    <text evidence="1">The sequence shown here is derived from an EMBL/GenBank/DDBJ whole genome shotgun (WGS) entry which is preliminary data.</text>
</comment>
<reference evidence="1 2" key="1">
    <citation type="submission" date="2018-12" db="EMBL/GenBank/DDBJ databases">
        <authorList>
            <person name="Yang Y."/>
        </authorList>
    </citation>
    <scope>NUCLEOTIDE SEQUENCE [LARGE SCALE GENOMIC DNA]</scope>
    <source>
        <strain evidence="1 2">GSF71</strain>
    </source>
</reference>
<name>A0A3S0V6B4_9PROT</name>
<accession>A0A3S0V6B4</accession>
<organism evidence="1 2">
    <name type="scientific">Azospirillum doebereinerae</name>
    <dbReference type="NCBI Taxonomy" id="92933"/>
    <lineage>
        <taxon>Bacteria</taxon>
        <taxon>Pseudomonadati</taxon>
        <taxon>Pseudomonadota</taxon>
        <taxon>Alphaproteobacteria</taxon>
        <taxon>Rhodospirillales</taxon>
        <taxon>Azospirillaceae</taxon>
        <taxon>Azospirillum</taxon>
    </lineage>
</organism>
<dbReference type="EMBL" id="RZIJ01000009">
    <property type="protein sequence ID" value="RUQ70713.1"/>
    <property type="molecule type" value="Genomic_DNA"/>
</dbReference>
<sequence length="92" mass="9761">MAHRRRPFIPDILLDQLLAGADPKSVFDPDGLLDGLKKALGERTLNGEMDDHLASEAAACNSRNGYACKAVLGRDRGAGAGEPARPPGQLRP</sequence>
<dbReference type="RefSeq" id="WP_126998516.1">
    <property type="nucleotide sequence ID" value="NZ_JAKOAR010000010.1"/>
</dbReference>
<proteinExistence type="predicted"/>
<gene>
    <name evidence="1" type="ORF">EJ913_13135</name>
</gene>